<evidence type="ECO:0000256" key="1">
    <source>
        <dbReference type="ARBA" id="ARBA00001936"/>
    </source>
</evidence>
<dbReference type="SUPFAM" id="SSF48108">
    <property type="entry name" value="Carbamoyl phosphate synthetase, large subunit connection domain"/>
    <property type="match status" value="1"/>
</dbReference>
<dbReference type="InterPro" id="IPR013815">
    <property type="entry name" value="ATP_grasp_subdomain_1"/>
</dbReference>
<dbReference type="PRINTS" id="PR00098">
    <property type="entry name" value="CPSASE"/>
</dbReference>
<evidence type="ECO:0000256" key="4">
    <source>
        <dbReference type="ARBA" id="ARBA00009799"/>
    </source>
</evidence>
<reference evidence="21 22" key="1">
    <citation type="submission" date="2018-11" db="EMBL/GenBank/DDBJ databases">
        <title>Flavobacterium sp. nov., YIM 102796 draft genome.</title>
        <authorList>
            <person name="Li G."/>
            <person name="Jiang Y."/>
        </authorList>
    </citation>
    <scope>NUCLEOTIDE SEQUENCE [LARGE SCALE GENOMIC DNA]</scope>
    <source>
        <strain evidence="21 22">YIM 102796</strain>
    </source>
</reference>
<dbReference type="AlphaFoldDB" id="A0A3P1B5I6"/>
<dbReference type="Proteomes" id="UP000268372">
    <property type="component" value="Unassembled WGS sequence"/>
</dbReference>
<keyword evidence="7" id="KW-0028">Amino-acid biosynthesis</keyword>
<evidence type="ECO:0000256" key="16">
    <source>
        <dbReference type="ARBA" id="ARBA00048816"/>
    </source>
</evidence>
<evidence type="ECO:0000256" key="15">
    <source>
        <dbReference type="ARBA" id="ARBA00047359"/>
    </source>
</evidence>
<evidence type="ECO:0000256" key="5">
    <source>
        <dbReference type="ARBA" id="ARBA00022571"/>
    </source>
</evidence>
<dbReference type="EC" id="6.3.5.5" evidence="21"/>
<dbReference type="SUPFAM" id="SSF56059">
    <property type="entry name" value="Glutathione synthetase ATP-binding domain-like"/>
    <property type="match status" value="2"/>
</dbReference>
<comment type="catalytic activity">
    <reaction evidence="16">
        <text>hydrogencarbonate + L-glutamine + 2 ATP + H2O = carbamoyl phosphate + L-glutamate + 2 ADP + phosphate + 2 H(+)</text>
        <dbReference type="Rhea" id="RHEA:18633"/>
        <dbReference type="ChEBI" id="CHEBI:15377"/>
        <dbReference type="ChEBI" id="CHEBI:15378"/>
        <dbReference type="ChEBI" id="CHEBI:17544"/>
        <dbReference type="ChEBI" id="CHEBI:29985"/>
        <dbReference type="ChEBI" id="CHEBI:30616"/>
        <dbReference type="ChEBI" id="CHEBI:43474"/>
        <dbReference type="ChEBI" id="CHEBI:58228"/>
        <dbReference type="ChEBI" id="CHEBI:58359"/>
        <dbReference type="ChEBI" id="CHEBI:456216"/>
        <dbReference type="EC" id="6.3.5.5"/>
    </reaction>
</comment>
<dbReference type="Pfam" id="PF02787">
    <property type="entry name" value="CPSase_L_D3"/>
    <property type="match status" value="1"/>
</dbReference>
<evidence type="ECO:0000313" key="22">
    <source>
        <dbReference type="Proteomes" id="UP000268372"/>
    </source>
</evidence>
<protein>
    <submittedName>
        <fullName evidence="21">Carbamoyl-phosphate synthase large subunit</fullName>
        <ecNumber evidence="21">6.3.5.5</ecNumber>
    </submittedName>
</protein>
<dbReference type="FunFam" id="3.40.50.20:FF:000002">
    <property type="entry name" value="Carbamoyl-phosphate synthase large chain"/>
    <property type="match status" value="1"/>
</dbReference>
<dbReference type="Pfam" id="PF02786">
    <property type="entry name" value="CPSase_L_D2"/>
    <property type="match status" value="2"/>
</dbReference>
<dbReference type="FunFam" id="3.30.470.20:FF:000007">
    <property type="entry name" value="Carbamoyl-phosphate synthase large chain"/>
    <property type="match status" value="1"/>
</dbReference>
<keyword evidence="22" id="KW-1185">Reference proteome</keyword>
<dbReference type="PROSITE" id="PS50975">
    <property type="entry name" value="ATP_GRASP"/>
    <property type="match status" value="2"/>
</dbReference>
<dbReference type="RefSeq" id="WP_124898466.1">
    <property type="nucleotide sequence ID" value="NZ_RQTJ01000004.1"/>
</dbReference>
<dbReference type="Gene3D" id="3.30.1490.20">
    <property type="entry name" value="ATP-grasp fold, A domain"/>
    <property type="match status" value="2"/>
</dbReference>
<dbReference type="InterPro" id="IPR005479">
    <property type="entry name" value="CPAse_ATP-bd"/>
</dbReference>
<dbReference type="InterPro" id="IPR005483">
    <property type="entry name" value="CPSase_dom"/>
</dbReference>
<dbReference type="NCBIfam" id="TIGR01369">
    <property type="entry name" value="CPSaseII_lrg"/>
    <property type="match status" value="1"/>
</dbReference>
<dbReference type="GO" id="GO:0006541">
    <property type="term" value="P:glutamine metabolic process"/>
    <property type="evidence" value="ECO:0007669"/>
    <property type="project" value="TreeGrafter"/>
</dbReference>
<sequence>MPKDNSIKTVLIIGSGPIIIGQACEFDYSGSQSARSLREEGIKVILINSNPATIMTDPSMADHVYLKPLNTKSIVEILKAHPEIDAVLPTMGGQTALNLCLEADEKGIWQDFNVKLIGVDINAINVTEDREQFKQLLSRIDIPFAPAKTATSFLEGKEIAQEFGFPLVIRPSFTLGGTGAAFVHKEEDFDGLLTYGLEASPIHEVLIDKALLGWKEYELELLRDKNDNVVIICTIENMDAMGIHTGDSITVAPAMTLSDRTFQRMRDMAIKMMRSIGNFAGGCNVQFAVSPDEKEDIVAIEINPRVSRSSALASKATGYPIAKIATKLALGYTLDELQNQITKSTSALFEPTLDYVIVKIPRWNFDKFEGADRTLGLQMKSVGEVMGIGRSFQEALQKATQSLEIKRNGIGADGKGYTNYDQILDKLEHASWDRVFVIYDAIALGIPLSTIHEITKIDMWFLKQYEEMYALEQEVSKHTLASLPKDLLLEAKQKGFADRQIAHMLRCLESEIHALREQMNINRVYKLVDTCAAEFVAQTPYYYSTFEADIEKADGTTYTSNESVRTDKKKIVVLGSGPNRIGQGIEFDYSCVHGVLAAAECGYETIMINCNPETVSTDFDTADKLYFEPVYWEHIYDIIRHEKPEGVIVQLGGQTALKLAEKLEKYGIKIIGTSYEALDLAEDRGRFSELLTELNIPFPKFGVATTADEASKLADELDFPLLVRPSYVLGGQGMKIVINKKELEEHVIDLLKSIPGNKLLLDYYLSGAVEAEADAICDGENVYIIGIMEHIEPCGVHSGDSNATLPPFNLGEFVLQQIKDHTKKIAVALKTKGLINIQFAIKDDTVYIIEANPRASRTVPFIAKAYGEPYVNYATKVMLGAKVTDFTFNPQLNGYAIKQPVFSFNKFPGVNKALGPEMKSTGESILFIDSLKDDAFYDLYARRKMYLSK</sequence>
<evidence type="ECO:0000256" key="7">
    <source>
        <dbReference type="ARBA" id="ARBA00022605"/>
    </source>
</evidence>
<keyword evidence="5" id="KW-0055">Arginine biosynthesis</keyword>
<evidence type="ECO:0000256" key="6">
    <source>
        <dbReference type="ARBA" id="ARBA00022598"/>
    </source>
</evidence>
<dbReference type="PROSITE" id="PS51257">
    <property type="entry name" value="PROKAR_LIPOPROTEIN"/>
    <property type="match status" value="1"/>
</dbReference>
<dbReference type="GO" id="GO:0046872">
    <property type="term" value="F:metal ion binding"/>
    <property type="evidence" value="ECO:0007669"/>
    <property type="project" value="UniProtKB-KW"/>
</dbReference>
<evidence type="ECO:0000256" key="14">
    <source>
        <dbReference type="ARBA" id="ARBA00023211"/>
    </source>
</evidence>
<dbReference type="InterPro" id="IPR058047">
    <property type="entry name" value="CPSase_preATP-grasp"/>
</dbReference>
<dbReference type="PANTHER" id="PTHR11405:SF53">
    <property type="entry name" value="CARBAMOYL-PHOSPHATE SYNTHASE [AMMONIA], MITOCHONDRIAL"/>
    <property type="match status" value="1"/>
</dbReference>
<dbReference type="GO" id="GO:0004087">
    <property type="term" value="F:carbamoyl-phosphate synthase (ammonia) activity"/>
    <property type="evidence" value="ECO:0007669"/>
    <property type="project" value="UniProtKB-EC"/>
</dbReference>
<dbReference type="InterPro" id="IPR011761">
    <property type="entry name" value="ATP-grasp"/>
</dbReference>
<comment type="cofactor">
    <cofactor evidence="1">
        <name>Mn(2+)</name>
        <dbReference type="ChEBI" id="CHEBI:29035"/>
    </cofactor>
</comment>
<dbReference type="InterPro" id="IPR016185">
    <property type="entry name" value="PreATP-grasp_dom_sf"/>
</dbReference>
<dbReference type="InterPro" id="IPR036897">
    <property type="entry name" value="CarbamoylP_synth_lsu_oligo_sf"/>
</dbReference>
<comment type="similarity">
    <text evidence="4">Belongs to the CarB family.</text>
</comment>
<comment type="pathway">
    <text evidence="3">Amino-acid biosynthesis; L-arginine biosynthesis; carbamoyl phosphate from bicarbonate: step 1/1.</text>
</comment>
<dbReference type="PROSITE" id="PS00866">
    <property type="entry name" value="CPSASE_1"/>
    <property type="match status" value="2"/>
</dbReference>
<dbReference type="SUPFAM" id="SSF52440">
    <property type="entry name" value="PreATP-grasp domain"/>
    <property type="match status" value="2"/>
</dbReference>
<dbReference type="FunFam" id="3.40.50.20:FF:000001">
    <property type="entry name" value="Carbamoyl-phosphate synthase large chain"/>
    <property type="match status" value="1"/>
</dbReference>
<dbReference type="PANTHER" id="PTHR11405">
    <property type="entry name" value="CARBAMOYLTRANSFERASE FAMILY MEMBER"/>
    <property type="match status" value="1"/>
</dbReference>
<dbReference type="InterPro" id="IPR006275">
    <property type="entry name" value="CPSase_lsu"/>
</dbReference>
<dbReference type="Gene3D" id="3.30.470.20">
    <property type="entry name" value="ATP-grasp fold, B domain"/>
    <property type="match status" value="2"/>
</dbReference>
<dbReference type="GO" id="GO:0005737">
    <property type="term" value="C:cytoplasm"/>
    <property type="evidence" value="ECO:0007669"/>
    <property type="project" value="TreeGrafter"/>
</dbReference>
<keyword evidence="9" id="KW-0677">Repeat</keyword>
<dbReference type="GO" id="GO:0006221">
    <property type="term" value="P:pyrimidine nucleotide biosynthetic process"/>
    <property type="evidence" value="ECO:0007669"/>
    <property type="project" value="UniProtKB-KW"/>
</dbReference>
<comment type="caution">
    <text evidence="21">The sequence shown here is derived from an EMBL/GenBank/DDBJ whole genome shotgun (WGS) entry which is preliminary data.</text>
</comment>
<evidence type="ECO:0000256" key="3">
    <source>
        <dbReference type="ARBA" id="ARBA00005077"/>
    </source>
</evidence>
<dbReference type="Gene3D" id="1.10.1030.10">
    <property type="entry name" value="Carbamoyl-phosphate synthetase, large subunit oligomerisation domain"/>
    <property type="match status" value="1"/>
</dbReference>
<proteinExistence type="inferred from homology"/>
<evidence type="ECO:0000256" key="11">
    <source>
        <dbReference type="ARBA" id="ARBA00022840"/>
    </source>
</evidence>
<dbReference type="FunFam" id="1.10.1030.10:FF:000002">
    <property type="entry name" value="Carbamoyl-phosphate synthase large chain"/>
    <property type="match status" value="1"/>
</dbReference>
<evidence type="ECO:0000256" key="19">
    <source>
        <dbReference type="PROSITE-ProRule" id="PRU00409"/>
    </source>
</evidence>
<evidence type="ECO:0000313" key="21">
    <source>
        <dbReference type="EMBL" id="RRA96231.1"/>
    </source>
</evidence>
<evidence type="ECO:0000256" key="8">
    <source>
        <dbReference type="ARBA" id="ARBA00022723"/>
    </source>
</evidence>
<evidence type="ECO:0000256" key="17">
    <source>
        <dbReference type="ARBA" id="ARBA00057223"/>
    </source>
</evidence>
<comment type="catalytic activity">
    <reaction evidence="15">
        <text>hydrogencarbonate + NH4(+) + 2 ATP = carbamoyl phosphate + 2 ADP + phosphate + 2 H(+)</text>
        <dbReference type="Rhea" id="RHEA:18029"/>
        <dbReference type="ChEBI" id="CHEBI:15378"/>
        <dbReference type="ChEBI" id="CHEBI:17544"/>
        <dbReference type="ChEBI" id="CHEBI:28938"/>
        <dbReference type="ChEBI" id="CHEBI:30616"/>
        <dbReference type="ChEBI" id="CHEBI:43474"/>
        <dbReference type="ChEBI" id="CHEBI:58228"/>
        <dbReference type="ChEBI" id="CHEBI:456216"/>
        <dbReference type="EC" id="6.3.4.16"/>
    </reaction>
</comment>
<dbReference type="GO" id="GO:0006526">
    <property type="term" value="P:L-arginine biosynthetic process"/>
    <property type="evidence" value="ECO:0007669"/>
    <property type="project" value="UniProtKB-KW"/>
</dbReference>
<dbReference type="FunFam" id="3.30.470.20:FF:000026">
    <property type="entry name" value="Carbamoyl-phosphate synthase large chain"/>
    <property type="match status" value="1"/>
</dbReference>
<dbReference type="GO" id="GO:0004088">
    <property type="term" value="F:carbamoyl-phosphate synthase (glutamine-hydrolyzing) activity"/>
    <property type="evidence" value="ECO:0007669"/>
    <property type="project" value="UniProtKB-EC"/>
</dbReference>
<organism evidence="21 22">
    <name type="scientific">Paenimyroides viscosum</name>
    <dbReference type="NCBI Taxonomy" id="2488729"/>
    <lineage>
        <taxon>Bacteria</taxon>
        <taxon>Pseudomonadati</taxon>
        <taxon>Bacteroidota</taxon>
        <taxon>Flavobacteriia</taxon>
        <taxon>Flavobacteriales</taxon>
        <taxon>Flavobacteriaceae</taxon>
        <taxon>Paenimyroides</taxon>
    </lineage>
</organism>
<evidence type="ECO:0000256" key="12">
    <source>
        <dbReference type="ARBA" id="ARBA00022842"/>
    </source>
</evidence>
<feature type="domain" description="ATP-grasp" evidence="20">
    <location>
        <begin position="134"/>
        <end position="330"/>
    </location>
</feature>
<evidence type="ECO:0000256" key="2">
    <source>
        <dbReference type="ARBA" id="ARBA00004812"/>
    </source>
</evidence>
<dbReference type="GO" id="GO:0005524">
    <property type="term" value="F:ATP binding"/>
    <property type="evidence" value="ECO:0007669"/>
    <property type="project" value="UniProtKB-UniRule"/>
</dbReference>
<comment type="pathway">
    <text evidence="2">Pyrimidine metabolism; UMP biosynthesis via de novo pathway; (S)-dihydroorotate from bicarbonate: step 1/3.</text>
</comment>
<feature type="domain" description="ATP-grasp" evidence="20">
    <location>
        <begin position="688"/>
        <end position="879"/>
    </location>
</feature>
<dbReference type="SMART" id="SM01096">
    <property type="entry name" value="CPSase_L_D3"/>
    <property type="match status" value="1"/>
</dbReference>
<keyword evidence="11 19" id="KW-0067">ATP-binding</keyword>
<dbReference type="Gene3D" id="3.40.50.20">
    <property type="match status" value="2"/>
</dbReference>
<keyword evidence="13" id="KW-0665">Pyrimidine biosynthesis</keyword>
<dbReference type="NCBIfam" id="NF009455">
    <property type="entry name" value="PRK12815.1"/>
    <property type="match status" value="1"/>
</dbReference>
<dbReference type="EMBL" id="RQTJ01000004">
    <property type="protein sequence ID" value="RRA96231.1"/>
    <property type="molecule type" value="Genomic_DNA"/>
</dbReference>
<evidence type="ECO:0000256" key="10">
    <source>
        <dbReference type="ARBA" id="ARBA00022741"/>
    </source>
</evidence>
<dbReference type="NCBIfam" id="NF003671">
    <property type="entry name" value="PRK05294.1"/>
    <property type="match status" value="1"/>
</dbReference>
<dbReference type="OrthoDB" id="9804197at2"/>
<keyword evidence="10 19" id="KW-0547">Nucleotide-binding</keyword>
<dbReference type="InterPro" id="IPR005480">
    <property type="entry name" value="CPSase_lsu_oligo"/>
</dbReference>
<evidence type="ECO:0000259" key="20">
    <source>
        <dbReference type="PROSITE" id="PS50975"/>
    </source>
</evidence>
<dbReference type="PROSITE" id="PS00867">
    <property type="entry name" value="CPSASE_2"/>
    <property type="match status" value="1"/>
</dbReference>
<comment type="subunit">
    <text evidence="18">Composed of two chains; the small (or glutamine) chain promotes the hydrolysis of glutamine to ammonia, which is used by the large (or ammonia) chain to synthesize carbamoyl phosphate. Tetramer of heterodimers (alpha,beta)4.</text>
</comment>
<keyword evidence="8" id="KW-0479">Metal-binding</keyword>
<comment type="function">
    <text evidence="17">Large subunit of the glutamine-dependent carbamoyl phosphate synthetase (CPSase). CPSase catalyzes the formation of carbamoyl phosphate from the ammonia moiety of glutamine, carbonate, and phosphate donated by ATP, constituting the first step of 2 biosynthetic pathways, one leading to arginine and/or urea and the other to pyrimidine nucleotides. The large subunit (synthetase) binds the substrates ammonia (free or transferred from glutamine from the small subunit), hydrogencarbonate and ATP and carries out an ATP-coupled ligase reaction, activating hydrogencarbonate by forming carboxy phosphate which reacts with ammonia to form carbamoyl phosphate.</text>
</comment>
<keyword evidence="12" id="KW-0460">Magnesium</keyword>
<dbReference type="Pfam" id="PF25596">
    <property type="entry name" value="CPSase_L_D1"/>
    <property type="match status" value="2"/>
</dbReference>
<name>A0A3P1B5I6_9FLAO</name>
<evidence type="ECO:0000256" key="9">
    <source>
        <dbReference type="ARBA" id="ARBA00022737"/>
    </source>
</evidence>
<keyword evidence="6 21" id="KW-0436">Ligase</keyword>
<evidence type="ECO:0000256" key="18">
    <source>
        <dbReference type="ARBA" id="ARBA00062056"/>
    </source>
</evidence>
<keyword evidence="14" id="KW-0464">Manganese</keyword>
<accession>A0A3P1B5I6</accession>
<evidence type="ECO:0000256" key="13">
    <source>
        <dbReference type="ARBA" id="ARBA00022975"/>
    </source>
</evidence>
<gene>
    <name evidence="21" type="ORF">EG242_03135</name>
</gene>
<dbReference type="SMART" id="SM01209">
    <property type="entry name" value="GARS_A"/>
    <property type="match status" value="1"/>
</dbReference>